<dbReference type="Proteomes" id="UP001287286">
    <property type="component" value="Unassembled WGS sequence"/>
</dbReference>
<keyword evidence="3" id="KW-1185">Reference proteome</keyword>
<dbReference type="SUPFAM" id="SSF54593">
    <property type="entry name" value="Glyoxalase/Bleomycin resistance protein/Dihydroxybiphenyl dioxygenase"/>
    <property type="match status" value="1"/>
</dbReference>
<evidence type="ECO:0000259" key="1">
    <source>
        <dbReference type="Pfam" id="PF13302"/>
    </source>
</evidence>
<gene>
    <name evidence="2" type="ORF">Purlil1_8635</name>
</gene>
<dbReference type="InterPro" id="IPR016181">
    <property type="entry name" value="Acyl_CoA_acyltransferase"/>
</dbReference>
<accession>A0ABR0BSU3</accession>
<evidence type="ECO:0000313" key="2">
    <source>
        <dbReference type="EMBL" id="KAK4087116.1"/>
    </source>
</evidence>
<dbReference type="EMBL" id="JAWRVI010000035">
    <property type="protein sequence ID" value="KAK4087116.1"/>
    <property type="molecule type" value="Genomic_DNA"/>
</dbReference>
<sequence>MADWKPPPFGTPTWLAIPATDVSRGKAIAPSEFYKKVFNLPYKDQPASMSPDHIRLFDLTKNGLNISGGILKAPDESGAFRGGKGGVCVHWFVEDVDESAKVIEAAGGKMLTEKEKEGEFGAFRYFEDTEGTVGCTPTTSEVRISNGSTDFGATSWRRNGGKTVYHIECRVADKTSYRGRSETEADSQQWMAGILPRNATGKKVKIAFAVLPSVTETQTAKAEALGIVTLLSTTFRLASEPAADPEDDGTTVELGYLFHPDSWGNGFATESLREFISAYVKQRAAREQQGDMQFEIRASAHSANGASVRVLEKLGFEELGRFEHEGRLPLRKEASREVILHMRLRK</sequence>
<feature type="domain" description="N-acetyltransferase" evidence="1">
    <location>
        <begin position="176"/>
        <end position="317"/>
    </location>
</feature>
<comment type="caution">
    <text evidence="2">The sequence shown here is derived from an EMBL/GenBank/DDBJ whole genome shotgun (WGS) entry which is preliminary data.</text>
</comment>
<dbReference type="Gene3D" id="3.10.180.10">
    <property type="entry name" value="2,3-Dihydroxybiphenyl 1,2-Dioxygenase, domain 1"/>
    <property type="match status" value="1"/>
</dbReference>
<dbReference type="Gene3D" id="3.40.630.30">
    <property type="match status" value="1"/>
</dbReference>
<dbReference type="SUPFAM" id="SSF55729">
    <property type="entry name" value="Acyl-CoA N-acyltransferases (Nat)"/>
    <property type="match status" value="1"/>
</dbReference>
<evidence type="ECO:0000313" key="3">
    <source>
        <dbReference type="Proteomes" id="UP001287286"/>
    </source>
</evidence>
<dbReference type="Pfam" id="PF13302">
    <property type="entry name" value="Acetyltransf_3"/>
    <property type="match status" value="1"/>
</dbReference>
<proteinExistence type="predicted"/>
<dbReference type="InterPro" id="IPR051531">
    <property type="entry name" value="N-acetyltransferase"/>
</dbReference>
<dbReference type="InterPro" id="IPR029068">
    <property type="entry name" value="Glyas_Bleomycin-R_OHBP_Dase"/>
</dbReference>
<dbReference type="InterPro" id="IPR000182">
    <property type="entry name" value="GNAT_dom"/>
</dbReference>
<dbReference type="PANTHER" id="PTHR43792">
    <property type="entry name" value="GNAT FAMILY, PUTATIVE (AFU_ORTHOLOGUE AFUA_3G00765)-RELATED-RELATED"/>
    <property type="match status" value="1"/>
</dbReference>
<dbReference type="PANTHER" id="PTHR43792:SF1">
    <property type="entry name" value="N-ACETYLTRANSFERASE DOMAIN-CONTAINING PROTEIN"/>
    <property type="match status" value="1"/>
</dbReference>
<organism evidence="2 3">
    <name type="scientific">Purpureocillium lilacinum</name>
    <name type="common">Paecilomyces lilacinus</name>
    <dbReference type="NCBI Taxonomy" id="33203"/>
    <lineage>
        <taxon>Eukaryota</taxon>
        <taxon>Fungi</taxon>
        <taxon>Dikarya</taxon>
        <taxon>Ascomycota</taxon>
        <taxon>Pezizomycotina</taxon>
        <taxon>Sordariomycetes</taxon>
        <taxon>Hypocreomycetidae</taxon>
        <taxon>Hypocreales</taxon>
        <taxon>Ophiocordycipitaceae</taxon>
        <taxon>Purpureocillium</taxon>
    </lineage>
</organism>
<reference evidence="2 3" key="1">
    <citation type="journal article" date="2024" name="Microbiol. Resour. Announc.">
        <title>Genome annotations for the ascomycete fungi Trichoderma harzianum, Trichoderma aggressivum, and Purpureocillium lilacinum.</title>
        <authorList>
            <person name="Beijen E.P.W."/>
            <person name="Ohm R.A."/>
        </authorList>
    </citation>
    <scope>NUCLEOTIDE SEQUENCE [LARGE SCALE GENOMIC DNA]</scope>
    <source>
        <strain evidence="2 3">CBS 150709</strain>
    </source>
</reference>
<name>A0ABR0BSU3_PURLI</name>
<protein>
    <recommendedName>
        <fullName evidence="1">N-acetyltransferase domain-containing protein</fullName>
    </recommendedName>
</protein>